<reference evidence="4" key="2">
    <citation type="submission" date="2006-08" db="EMBL/GenBank/DDBJ databases">
        <authorList>
            <person name="Childs K."/>
        </authorList>
    </citation>
    <scope>NUCLEOTIDE SEQUENCE</scope>
</reference>
<dbReference type="Pfam" id="PF07727">
    <property type="entry name" value="RVT_2"/>
    <property type="match status" value="2"/>
</dbReference>
<dbReference type="InterPro" id="IPR025724">
    <property type="entry name" value="GAG-pre-integrase_dom"/>
</dbReference>
<keyword evidence="1" id="KW-0378">Hydrolase</keyword>
<dbReference type="Gene3D" id="3.30.420.10">
    <property type="entry name" value="Ribonuclease H-like superfamily/Ribonuclease H"/>
    <property type="match status" value="1"/>
</dbReference>
<dbReference type="InterPro" id="IPR036397">
    <property type="entry name" value="RNaseH_sf"/>
</dbReference>
<organism evidence="4">
    <name type="scientific">Solanum demissum</name>
    <name type="common">Wild potato</name>
    <dbReference type="NCBI Taxonomy" id="50514"/>
    <lineage>
        <taxon>Eukaryota</taxon>
        <taxon>Viridiplantae</taxon>
        <taxon>Streptophyta</taxon>
        <taxon>Embryophyta</taxon>
        <taxon>Tracheophyta</taxon>
        <taxon>Spermatophyta</taxon>
        <taxon>Magnoliopsida</taxon>
        <taxon>eudicotyledons</taxon>
        <taxon>Gunneridae</taxon>
        <taxon>Pentapetalae</taxon>
        <taxon>asterids</taxon>
        <taxon>lamiids</taxon>
        <taxon>Solanales</taxon>
        <taxon>Solanaceae</taxon>
        <taxon>Solanoideae</taxon>
        <taxon>Solaneae</taxon>
        <taxon>Solanum</taxon>
    </lineage>
</organism>
<evidence type="ECO:0000256" key="1">
    <source>
        <dbReference type="ARBA" id="ARBA00022750"/>
    </source>
</evidence>
<dbReference type="Pfam" id="PF13976">
    <property type="entry name" value="gag_pre-integrs"/>
    <property type="match status" value="1"/>
</dbReference>
<proteinExistence type="predicted"/>
<feature type="compositionally biased region" description="Basic and acidic residues" evidence="2">
    <location>
        <begin position="751"/>
        <end position="765"/>
    </location>
</feature>
<accession>Q6L408</accession>
<dbReference type="SUPFAM" id="SSF56672">
    <property type="entry name" value="DNA/RNA polymerases"/>
    <property type="match status" value="1"/>
</dbReference>
<dbReference type="GO" id="GO:0004190">
    <property type="term" value="F:aspartic-type endopeptidase activity"/>
    <property type="evidence" value="ECO:0007669"/>
    <property type="project" value="UniProtKB-KW"/>
</dbReference>
<dbReference type="EMBL" id="AC149265">
    <property type="protein sequence ID" value="AAT38766.2"/>
    <property type="molecule type" value="Genomic_DNA"/>
</dbReference>
<dbReference type="Pfam" id="PF00665">
    <property type="entry name" value="rve"/>
    <property type="match status" value="1"/>
</dbReference>
<dbReference type="PANTHER" id="PTHR47592">
    <property type="entry name" value="PBF68 PROTEIN"/>
    <property type="match status" value="1"/>
</dbReference>
<feature type="region of interest" description="Disordered" evidence="2">
    <location>
        <begin position="751"/>
        <end position="772"/>
    </location>
</feature>
<dbReference type="Pfam" id="PF14223">
    <property type="entry name" value="Retrotran_gag_2"/>
    <property type="match status" value="1"/>
</dbReference>
<dbReference type="PANTHER" id="PTHR47592:SF24">
    <property type="entry name" value="BNACNNG30200D PROTEIN"/>
    <property type="match status" value="1"/>
</dbReference>
<reference evidence="4" key="1">
    <citation type="submission" date="2004-05" db="EMBL/GenBank/DDBJ databases">
        <authorList>
            <person name="Buell R."/>
            <person name="Liu J."/>
            <person name="Childs K."/>
            <person name="Zaborsky J."/>
            <person name="Tallon L."/>
            <person name="Wirtz U."/>
            <person name="Wei F."/>
            <person name="Kuang H."/>
            <person name="Zhang P."/>
            <person name="Marano M."/>
            <person name="Baker B."/>
        </authorList>
    </citation>
    <scope>NUCLEOTIDE SEQUENCE</scope>
</reference>
<protein>
    <submittedName>
        <fullName evidence="4">Polyprotein, putative</fullName>
    </submittedName>
</protein>
<gene>
    <name evidence="4" type="ORF">SDM1_44t00009</name>
</gene>
<feature type="compositionally biased region" description="Basic and acidic residues" evidence="2">
    <location>
        <begin position="319"/>
        <end position="336"/>
    </location>
</feature>
<evidence type="ECO:0000313" key="4">
    <source>
        <dbReference type="EMBL" id="AAT38766.2"/>
    </source>
</evidence>
<dbReference type="Pfam" id="PF14363">
    <property type="entry name" value="AAA_assoc"/>
    <property type="match status" value="1"/>
</dbReference>
<dbReference type="InterPro" id="IPR001584">
    <property type="entry name" value="Integrase_cat-core"/>
</dbReference>
<keyword evidence="1" id="KW-0064">Aspartyl protease</keyword>
<dbReference type="GO" id="GO:0015074">
    <property type="term" value="P:DNA integration"/>
    <property type="evidence" value="ECO:0007669"/>
    <property type="project" value="InterPro"/>
</dbReference>
<dbReference type="GO" id="GO:0003676">
    <property type="term" value="F:nucleic acid binding"/>
    <property type="evidence" value="ECO:0007669"/>
    <property type="project" value="InterPro"/>
</dbReference>
<feature type="domain" description="Integrase catalytic" evidence="3">
    <location>
        <begin position="495"/>
        <end position="694"/>
    </location>
</feature>
<evidence type="ECO:0000256" key="2">
    <source>
        <dbReference type="SAM" id="MobiDB-lite"/>
    </source>
</evidence>
<dbReference type="InterPro" id="IPR013103">
    <property type="entry name" value="RVT_2"/>
</dbReference>
<dbReference type="CDD" id="cd09272">
    <property type="entry name" value="RNase_HI_RT_Ty1"/>
    <property type="match status" value="1"/>
</dbReference>
<dbReference type="InterPro" id="IPR054722">
    <property type="entry name" value="PolX-like_BBD"/>
</dbReference>
<dbReference type="InterPro" id="IPR012337">
    <property type="entry name" value="RNaseH-like_sf"/>
</dbReference>
<name>Q6L408_SOLDE</name>
<feature type="region of interest" description="Disordered" evidence="2">
    <location>
        <begin position="303"/>
        <end position="342"/>
    </location>
</feature>
<dbReference type="SUPFAM" id="SSF53098">
    <property type="entry name" value="Ribonuclease H-like"/>
    <property type="match status" value="1"/>
</dbReference>
<keyword evidence="1" id="KW-0645">Protease</keyword>
<sequence>MMQDVWTQLGPTIATIMFIWTMYQNYFPHELRGHIRRYTDKLVSYFYPYMHIIFCELETEGWFERSKAYVAIERYLSKNSSTQAKLLKANVVKDGQSLILTMDDHEEITDEYKGEKVWWISSQKPANRQTISFYREDEKRYFKLKFHKKNRDLITNSYLKYVLYEGKAISVKERQRKLYTNNKGDGGGTGKSSMIVAMANFLKYDVYDLELTSVKDNTELRKLLIDTTDSKTVGSQVQELQLIFHDLIAEDMVVNEAFQVAAMIEKLPPSWNDFKNYLKHKRKEMKLEDLVIRLKIEEDNKTAEKKSRKSSTIIGAGHKSSDCRAPRKDKDKDKGKGKSQANIVEEMEDADDLCGMISECNLVGNPKEWFLDSGATRHICSAKEVFATYTHVEVDEDLFMGNTTTTRIAGTGKVMLKMTSGKVLTLNNVLHVPTIRKNLVYVALLVKNGFKCVLVSDKTVISKNEMFLGKGYLTEGLFKLNVMVVDSINKNSASVYLLESNDLWHARLGHVNYKALRKLVTLEVLLDFKCDKSKCEICVENICDMKSTPSRGGKKYFITFIDDCTRFCYVYLLNSKDEAIDAFKQYKNEVENQLNLKIKMIRSDRGGEYESLFAEICLEYGIIHQTTAPYTPQSNGLAERKNRTLKEMMNALIISSGSPRNLWGETILTANKILNRVPRSKTQSIPYELWKGRKPNLKYFKVWGCLAKVEVPLPKRVKIGPKIVDCVFIGYAVNSKACRFLVHKSDNPEIHVNTEKAQPNEDPRRSTRQRKSTSFGPDFVAFLLENEPPTFKATMSSSESIYWKEAVNSEIESILSNHTWELADLPPGNKSLGSKWIFKRKMKVDGTIDKYKARLVVKGYRQKEAFLNGELEEEIYMEQPEGFVVPGKEEKVCRLVKSFYGLKQAPKQWHAKFDQTMLANGFKINECDKCVYIKNVLNHEVIVFLYVDDMLIMSKDIDDINATKRMLSSKFAMKDLGVADVILGIRILKTPQGLALSQSHYIEKILDKFKYLNFNVVKIPIDLSCTFQKNVGESDSQLEYARVLGSLMYIMNCTRPDISCAISKLSRFTSNPNQTHWMAMKHVLGYLKHSQHYALHYNKYPAMIEGYSDANWITGSNEVKSTSGYVFTLGRGAVSWKSSKQTCIARSTMESKFIALDKAGKEAEWLQNFLEDIPFWPKPVGPICIHCDSQAAIGRARSVMYNGKSRHIRWRQNTVRQLLSSGIITIDYVKSSDNVSDPLTKGLVYGLGQVSRAVTLSSRLEIPRARFKEKNKVVTDGSTLSINSIHSHDEDNVQEQVYLRDDTIRNHLSECEVYTPKLDGSKISHLPIDRVYPTYVHYGKSKGKPTYPDAIDSCL</sequence>
<dbReference type="Pfam" id="PF22936">
    <property type="entry name" value="Pol_BBD"/>
    <property type="match status" value="1"/>
</dbReference>
<evidence type="ECO:0000259" key="3">
    <source>
        <dbReference type="PROSITE" id="PS50994"/>
    </source>
</evidence>
<dbReference type="InterPro" id="IPR043502">
    <property type="entry name" value="DNA/RNA_pol_sf"/>
</dbReference>
<dbReference type="InterPro" id="IPR025753">
    <property type="entry name" value="AAA_N_dom"/>
</dbReference>
<dbReference type="PROSITE" id="PS50994">
    <property type="entry name" value="INTEGRASE"/>
    <property type="match status" value="1"/>
</dbReference>